<evidence type="ECO:0000313" key="1">
    <source>
        <dbReference type="EMBL" id="KAJ2762066.1"/>
    </source>
</evidence>
<proteinExistence type="predicted"/>
<accession>A0ACC1JL60</accession>
<protein>
    <submittedName>
        <fullName evidence="1">Smad nuclear-interacting protein 1</fullName>
    </submittedName>
</protein>
<gene>
    <name evidence="1" type="primary">SNIP1</name>
    <name evidence="1" type="ORF">IWQ57_005886</name>
</gene>
<keyword evidence="2" id="KW-1185">Reference proteome</keyword>
<dbReference type="EMBL" id="JANBUJ010003064">
    <property type="protein sequence ID" value="KAJ2762066.1"/>
    <property type="molecule type" value="Genomic_DNA"/>
</dbReference>
<sequence length="256" mass="28875">MPSSHTRHADSHADKDPDDHADRSSSGRSGRRKESRHDKRERSERRRSRREARRSESDTDQMPKKPRQVDSERGSDKAAEPPAKVARSPHAADDADTPVRSKAARSSTAEDNAPTPDFRLSGRLAAEANTVAGVELKYSEPAEARRPANAHWRIYVFKNGKDTDMHHVDAASAYLFGRDRRVADVPIDHPSCSSQHAVLQYRFVGGAIRPYLMDLASTNGTFLNGERIPEQRYVELRSEDVVRFGFSTREYVLLRE</sequence>
<evidence type="ECO:0000313" key="2">
    <source>
        <dbReference type="Proteomes" id="UP001140234"/>
    </source>
</evidence>
<comment type="caution">
    <text evidence="1">The sequence shown here is derived from an EMBL/GenBank/DDBJ whole genome shotgun (WGS) entry which is preliminary data.</text>
</comment>
<organism evidence="1 2">
    <name type="scientific">Coemansia nantahalensis</name>
    <dbReference type="NCBI Taxonomy" id="2789366"/>
    <lineage>
        <taxon>Eukaryota</taxon>
        <taxon>Fungi</taxon>
        <taxon>Fungi incertae sedis</taxon>
        <taxon>Zoopagomycota</taxon>
        <taxon>Kickxellomycotina</taxon>
        <taxon>Kickxellomycetes</taxon>
        <taxon>Kickxellales</taxon>
        <taxon>Kickxellaceae</taxon>
        <taxon>Coemansia</taxon>
    </lineage>
</organism>
<name>A0ACC1JL60_9FUNG</name>
<reference evidence="1" key="1">
    <citation type="submission" date="2022-07" db="EMBL/GenBank/DDBJ databases">
        <title>Phylogenomic reconstructions and comparative analyses of Kickxellomycotina fungi.</title>
        <authorList>
            <person name="Reynolds N.K."/>
            <person name="Stajich J.E."/>
            <person name="Barry K."/>
            <person name="Grigoriev I.V."/>
            <person name="Crous P."/>
            <person name="Smith M.E."/>
        </authorList>
    </citation>
    <scope>NUCLEOTIDE SEQUENCE</scope>
    <source>
        <strain evidence="1">CBS 109366</strain>
    </source>
</reference>
<dbReference type="Proteomes" id="UP001140234">
    <property type="component" value="Unassembled WGS sequence"/>
</dbReference>